<accession>A0AAU9KN38</accession>
<dbReference type="PROSITE" id="PS00108">
    <property type="entry name" value="PROTEIN_KINASE_ST"/>
    <property type="match status" value="1"/>
</dbReference>
<dbReference type="SMART" id="SM00220">
    <property type="entry name" value="S_TKc"/>
    <property type="match status" value="1"/>
</dbReference>
<dbReference type="PROSITE" id="PS00107">
    <property type="entry name" value="PROTEIN_KINASE_ATP"/>
    <property type="match status" value="1"/>
</dbReference>
<dbReference type="EMBL" id="CAJZBQ010000060">
    <property type="protein sequence ID" value="CAG9334752.1"/>
    <property type="molecule type" value="Genomic_DNA"/>
</dbReference>
<dbReference type="GO" id="GO:0007165">
    <property type="term" value="P:signal transduction"/>
    <property type="evidence" value="ECO:0007669"/>
    <property type="project" value="TreeGrafter"/>
</dbReference>
<keyword evidence="5 10" id="KW-0547">Nucleotide-binding</keyword>
<dbReference type="Gene3D" id="1.10.510.10">
    <property type="entry name" value="Transferase(Phosphotransferase) domain 1"/>
    <property type="match status" value="1"/>
</dbReference>
<keyword evidence="14" id="KW-1185">Reference proteome</keyword>
<dbReference type="SUPFAM" id="SSF56112">
    <property type="entry name" value="Protein kinase-like (PK-like)"/>
    <property type="match status" value="1"/>
</dbReference>
<dbReference type="EC" id="2.7.11.1" evidence="2"/>
<dbReference type="PANTHER" id="PTHR43895:SF32">
    <property type="entry name" value="SERINE_THREONINE-PROTEIN KINASE CHK1"/>
    <property type="match status" value="1"/>
</dbReference>
<comment type="caution">
    <text evidence="13">The sequence shown here is derived from an EMBL/GenBank/DDBJ whole genome shotgun (WGS) entry which is preliminary data.</text>
</comment>
<evidence type="ECO:0000256" key="4">
    <source>
        <dbReference type="ARBA" id="ARBA00022679"/>
    </source>
</evidence>
<dbReference type="Proteomes" id="UP001162131">
    <property type="component" value="Unassembled WGS sequence"/>
</dbReference>
<name>A0AAU9KN38_9CILI</name>
<dbReference type="InterPro" id="IPR008271">
    <property type="entry name" value="Ser/Thr_kinase_AS"/>
</dbReference>
<evidence type="ECO:0000256" key="11">
    <source>
        <dbReference type="RuleBase" id="RU000304"/>
    </source>
</evidence>
<gene>
    <name evidence="13" type="ORF">BSTOLATCC_MIC62337</name>
</gene>
<dbReference type="PROSITE" id="PS50011">
    <property type="entry name" value="PROTEIN_KINASE_DOM"/>
    <property type="match status" value="1"/>
</dbReference>
<evidence type="ECO:0000256" key="1">
    <source>
        <dbReference type="ARBA" id="ARBA00011245"/>
    </source>
</evidence>
<comment type="catalytic activity">
    <reaction evidence="9">
        <text>L-seryl-[protein] + ATP = O-phospho-L-seryl-[protein] + ADP + H(+)</text>
        <dbReference type="Rhea" id="RHEA:17989"/>
        <dbReference type="Rhea" id="RHEA-COMP:9863"/>
        <dbReference type="Rhea" id="RHEA-COMP:11604"/>
        <dbReference type="ChEBI" id="CHEBI:15378"/>
        <dbReference type="ChEBI" id="CHEBI:29999"/>
        <dbReference type="ChEBI" id="CHEBI:30616"/>
        <dbReference type="ChEBI" id="CHEBI:83421"/>
        <dbReference type="ChEBI" id="CHEBI:456216"/>
        <dbReference type="EC" id="2.7.11.1"/>
    </reaction>
</comment>
<organism evidence="13 14">
    <name type="scientific">Blepharisma stoltei</name>
    <dbReference type="NCBI Taxonomy" id="1481888"/>
    <lineage>
        <taxon>Eukaryota</taxon>
        <taxon>Sar</taxon>
        <taxon>Alveolata</taxon>
        <taxon>Ciliophora</taxon>
        <taxon>Postciliodesmatophora</taxon>
        <taxon>Heterotrichea</taxon>
        <taxon>Heterotrichida</taxon>
        <taxon>Blepharismidae</taxon>
        <taxon>Blepharisma</taxon>
    </lineage>
</organism>
<evidence type="ECO:0000256" key="10">
    <source>
        <dbReference type="PROSITE-ProRule" id="PRU10141"/>
    </source>
</evidence>
<evidence type="ECO:0000256" key="3">
    <source>
        <dbReference type="ARBA" id="ARBA00022527"/>
    </source>
</evidence>
<dbReference type="Pfam" id="PF00069">
    <property type="entry name" value="Pkinase"/>
    <property type="match status" value="1"/>
</dbReference>
<evidence type="ECO:0000256" key="2">
    <source>
        <dbReference type="ARBA" id="ARBA00012513"/>
    </source>
</evidence>
<dbReference type="GO" id="GO:0004674">
    <property type="term" value="F:protein serine/threonine kinase activity"/>
    <property type="evidence" value="ECO:0007669"/>
    <property type="project" value="UniProtKB-KW"/>
</dbReference>
<dbReference type="AlphaFoldDB" id="A0AAU9KN38"/>
<feature type="binding site" evidence="10">
    <location>
        <position position="51"/>
    </location>
    <ligand>
        <name>ATP</name>
        <dbReference type="ChEBI" id="CHEBI:30616"/>
    </ligand>
</feature>
<reference evidence="13" key="1">
    <citation type="submission" date="2021-09" db="EMBL/GenBank/DDBJ databases">
        <authorList>
            <consortium name="AG Swart"/>
            <person name="Singh M."/>
            <person name="Singh A."/>
            <person name="Seah K."/>
            <person name="Emmerich C."/>
        </authorList>
    </citation>
    <scope>NUCLEOTIDE SEQUENCE</scope>
    <source>
        <strain evidence="13">ATCC30299</strain>
    </source>
</reference>
<evidence type="ECO:0000259" key="12">
    <source>
        <dbReference type="PROSITE" id="PS50011"/>
    </source>
</evidence>
<evidence type="ECO:0000313" key="13">
    <source>
        <dbReference type="EMBL" id="CAG9334752.1"/>
    </source>
</evidence>
<comment type="subunit">
    <text evidence="1">Monomer.</text>
</comment>
<evidence type="ECO:0000256" key="9">
    <source>
        <dbReference type="ARBA" id="ARBA00048679"/>
    </source>
</evidence>
<dbReference type="PANTHER" id="PTHR43895">
    <property type="entry name" value="CALCIUM/CALMODULIN-DEPENDENT PROTEIN KINASE KINASE-RELATED"/>
    <property type="match status" value="1"/>
</dbReference>
<dbReference type="InterPro" id="IPR011009">
    <property type="entry name" value="Kinase-like_dom_sf"/>
</dbReference>
<dbReference type="InterPro" id="IPR000719">
    <property type="entry name" value="Prot_kinase_dom"/>
</dbReference>
<evidence type="ECO:0000256" key="6">
    <source>
        <dbReference type="ARBA" id="ARBA00022777"/>
    </source>
</evidence>
<evidence type="ECO:0000313" key="14">
    <source>
        <dbReference type="Proteomes" id="UP001162131"/>
    </source>
</evidence>
<protein>
    <recommendedName>
        <fullName evidence="2">non-specific serine/threonine protein kinase</fullName>
        <ecNumber evidence="2">2.7.11.1</ecNumber>
    </recommendedName>
</protein>
<keyword evidence="3 11" id="KW-0723">Serine/threonine-protein kinase</keyword>
<evidence type="ECO:0000256" key="8">
    <source>
        <dbReference type="ARBA" id="ARBA00047899"/>
    </source>
</evidence>
<comment type="catalytic activity">
    <reaction evidence="8">
        <text>L-threonyl-[protein] + ATP = O-phospho-L-threonyl-[protein] + ADP + H(+)</text>
        <dbReference type="Rhea" id="RHEA:46608"/>
        <dbReference type="Rhea" id="RHEA-COMP:11060"/>
        <dbReference type="Rhea" id="RHEA-COMP:11605"/>
        <dbReference type="ChEBI" id="CHEBI:15378"/>
        <dbReference type="ChEBI" id="CHEBI:30013"/>
        <dbReference type="ChEBI" id="CHEBI:30616"/>
        <dbReference type="ChEBI" id="CHEBI:61977"/>
        <dbReference type="ChEBI" id="CHEBI:456216"/>
        <dbReference type="EC" id="2.7.11.1"/>
    </reaction>
</comment>
<evidence type="ECO:0000256" key="5">
    <source>
        <dbReference type="ARBA" id="ARBA00022741"/>
    </source>
</evidence>
<evidence type="ECO:0000256" key="7">
    <source>
        <dbReference type="ARBA" id="ARBA00022840"/>
    </source>
</evidence>
<sequence length="316" mass="36907">MHLSYCSFRNKKEFEGSLLDHYQVIKTVGHGATSKVKLVQDPTTEQLYAAKIFKISHNNFLEQRNLLLTEIECVGRIRHKSVIKIFSHHENGNYYTKNGHTSYRCMYILMEYCSNGELYDLIKAKGNFSETVTRFFFQQIIDVIEACHKAGVYHGDLKPENILFDDQFNLRLADFGSSDYNNISNLHEYKGTECYMPPEIRQHLAYSGETSDIFVAGIILFIMFVGVPPFNFADLNDHFFRCLASEDTSIMFWKYFQRRHPEVEFTDEFMDLIEKMLKADPGQRIKISDIKEDPWYNGKVPLPTEIVDFMTKDLED</sequence>
<comment type="similarity">
    <text evidence="11">Belongs to the protein kinase superfamily.</text>
</comment>
<proteinExistence type="inferred from homology"/>
<keyword evidence="4" id="KW-0808">Transferase</keyword>
<keyword evidence="6" id="KW-0418">Kinase</keyword>
<feature type="domain" description="Protein kinase" evidence="12">
    <location>
        <begin position="22"/>
        <end position="296"/>
    </location>
</feature>
<dbReference type="InterPro" id="IPR017441">
    <property type="entry name" value="Protein_kinase_ATP_BS"/>
</dbReference>
<dbReference type="GO" id="GO:0005524">
    <property type="term" value="F:ATP binding"/>
    <property type="evidence" value="ECO:0007669"/>
    <property type="project" value="UniProtKB-UniRule"/>
</dbReference>
<keyword evidence="7 10" id="KW-0067">ATP-binding</keyword>
<dbReference type="FunFam" id="1.10.510.10:FF:000571">
    <property type="entry name" value="Maternal embryonic leucine zipper kinase"/>
    <property type="match status" value="1"/>
</dbReference>